<dbReference type="Proteomes" id="UP001549167">
    <property type="component" value="Unassembled WGS sequence"/>
</dbReference>
<sequence length="187" mass="21912">MKNKIQNKILLNLKDLIDSFNNDAYNSSQNELINSFQRNIIVYNDNGSTVNPRTIYDIYNETRTNLRLDTLFKIAYSYNYNLSEFLYENFNHDKIFITRPSLCMNESNKFKMVQILKALLESSLCDSLINIGNELEMSNVKNFASKNNLLTLNSVVTLLVEKNLPELEIQSFFRSLHNEWEKVIEEC</sequence>
<evidence type="ECO:0008006" key="3">
    <source>
        <dbReference type="Google" id="ProtNLM"/>
    </source>
</evidence>
<dbReference type="RefSeq" id="WP_354220048.1">
    <property type="nucleotide sequence ID" value="NZ_JBEPMX010000007.1"/>
</dbReference>
<evidence type="ECO:0000313" key="2">
    <source>
        <dbReference type="Proteomes" id="UP001549167"/>
    </source>
</evidence>
<organism evidence="1 2">
    <name type="scientific">Alkalibacillus flavidus</name>
    <dbReference type="NCBI Taxonomy" id="546021"/>
    <lineage>
        <taxon>Bacteria</taxon>
        <taxon>Bacillati</taxon>
        <taxon>Bacillota</taxon>
        <taxon>Bacilli</taxon>
        <taxon>Bacillales</taxon>
        <taxon>Bacillaceae</taxon>
        <taxon>Alkalibacillus</taxon>
    </lineage>
</organism>
<name>A0ABV2KV68_9BACI</name>
<proteinExistence type="predicted"/>
<comment type="caution">
    <text evidence="1">The sequence shown here is derived from an EMBL/GenBank/DDBJ whole genome shotgun (WGS) entry which is preliminary data.</text>
</comment>
<protein>
    <recommendedName>
        <fullName evidence="3">XRE family transcriptional regulator</fullName>
    </recommendedName>
</protein>
<reference evidence="1 2" key="1">
    <citation type="submission" date="2024-06" db="EMBL/GenBank/DDBJ databases">
        <title>Genomic Encyclopedia of Type Strains, Phase IV (KMG-IV): sequencing the most valuable type-strain genomes for metagenomic binning, comparative biology and taxonomic classification.</title>
        <authorList>
            <person name="Goeker M."/>
        </authorList>
    </citation>
    <scope>NUCLEOTIDE SEQUENCE [LARGE SCALE GENOMIC DNA]</scope>
    <source>
        <strain evidence="1 2">DSM 23520</strain>
    </source>
</reference>
<keyword evidence="2" id="KW-1185">Reference proteome</keyword>
<accession>A0ABV2KV68</accession>
<dbReference type="EMBL" id="JBEPMX010000007">
    <property type="protein sequence ID" value="MET3683480.1"/>
    <property type="molecule type" value="Genomic_DNA"/>
</dbReference>
<gene>
    <name evidence="1" type="ORF">ABID56_001575</name>
</gene>
<evidence type="ECO:0000313" key="1">
    <source>
        <dbReference type="EMBL" id="MET3683480.1"/>
    </source>
</evidence>